<evidence type="ECO:0000313" key="2">
    <source>
        <dbReference type="Proteomes" id="UP000015105"/>
    </source>
</evidence>
<reference evidence="1" key="3">
    <citation type="journal article" date="2017" name="Nature">
        <title>Genome sequence of the progenitor of the wheat D genome Aegilops tauschii.</title>
        <authorList>
            <person name="Luo M.C."/>
            <person name="Gu Y.Q."/>
            <person name="Puiu D."/>
            <person name="Wang H."/>
            <person name="Twardziok S.O."/>
            <person name="Deal K.R."/>
            <person name="Huo N."/>
            <person name="Zhu T."/>
            <person name="Wang L."/>
            <person name="Wang Y."/>
            <person name="McGuire P.E."/>
            <person name="Liu S."/>
            <person name="Long H."/>
            <person name="Ramasamy R.K."/>
            <person name="Rodriguez J.C."/>
            <person name="Van S.L."/>
            <person name="Yuan L."/>
            <person name="Wang Z."/>
            <person name="Xia Z."/>
            <person name="Xiao L."/>
            <person name="Anderson O.D."/>
            <person name="Ouyang S."/>
            <person name="Liang Y."/>
            <person name="Zimin A.V."/>
            <person name="Pertea G."/>
            <person name="Qi P."/>
            <person name="Bennetzen J.L."/>
            <person name="Dai X."/>
            <person name="Dawson M.W."/>
            <person name="Muller H.G."/>
            <person name="Kugler K."/>
            <person name="Rivarola-Duarte L."/>
            <person name="Spannagl M."/>
            <person name="Mayer K.F.X."/>
            <person name="Lu F.H."/>
            <person name="Bevan M.W."/>
            <person name="Leroy P."/>
            <person name="Li P."/>
            <person name="You F.M."/>
            <person name="Sun Q."/>
            <person name="Liu Z."/>
            <person name="Lyons E."/>
            <person name="Wicker T."/>
            <person name="Salzberg S.L."/>
            <person name="Devos K.M."/>
            <person name="Dvorak J."/>
        </authorList>
    </citation>
    <scope>NUCLEOTIDE SEQUENCE [LARGE SCALE GENOMIC DNA]</scope>
    <source>
        <strain evidence="1">cv. AL8/78</strain>
    </source>
</reference>
<dbReference type="Gramene" id="AET7Gv20009600.9">
    <property type="protein sequence ID" value="AET7Gv20009600.9"/>
    <property type="gene ID" value="AET7Gv20009600"/>
</dbReference>
<evidence type="ECO:0000313" key="1">
    <source>
        <dbReference type="EnsemblPlants" id="AET7Gv20009600.9"/>
    </source>
</evidence>
<reference evidence="2" key="2">
    <citation type="journal article" date="2017" name="Nat. Plants">
        <title>The Aegilops tauschii genome reveals multiple impacts of transposons.</title>
        <authorList>
            <person name="Zhao G."/>
            <person name="Zou C."/>
            <person name="Li K."/>
            <person name="Wang K."/>
            <person name="Li T."/>
            <person name="Gao L."/>
            <person name="Zhang X."/>
            <person name="Wang H."/>
            <person name="Yang Z."/>
            <person name="Liu X."/>
            <person name="Jiang W."/>
            <person name="Mao L."/>
            <person name="Kong X."/>
            <person name="Jiao Y."/>
            <person name="Jia J."/>
        </authorList>
    </citation>
    <scope>NUCLEOTIDE SEQUENCE [LARGE SCALE GENOMIC DNA]</scope>
    <source>
        <strain evidence="2">cv. AL8/78</strain>
    </source>
</reference>
<dbReference type="AlphaFoldDB" id="A0A453Q9U7"/>
<proteinExistence type="predicted"/>
<protein>
    <submittedName>
        <fullName evidence="1">Uncharacterized protein</fullName>
    </submittedName>
</protein>
<keyword evidence="2" id="KW-1185">Reference proteome</keyword>
<accession>A0A453Q9U7</accession>
<organism evidence="1 2">
    <name type="scientific">Aegilops tauschii subsp. strangulata</name>
    <name type="common">Goatgrass</name>
    <dbReference type="NCBI Taxonomy" id="200361"/>
    <lineage>
        <taxon>Eukaryota</taxon>
        <taxon>Viridiplantae</taxon>
        <taxon>Streptophyta</taxon>
        <taxon>Embryophyta</taxon>
        <taxon>Tracheophyta</taxon>
        <taxon>Spermatophyta</taxon>
        <taxon>Magnoliopsida</taxon>
        <taxon>Liliopsida</taxon>
        <taxon>Poales</taxon>
        <taxon>Poaceae</taxon>
        <taxon>BOP clade</taxon>
        <taxon>Pooideae</taxon>
        <taxon>Triticodae</taxon>
        <taxon>Triticeae</taxon>
        <taxon>Triticinae</taxon>
        <taxon>Aegilops</taxon>
    </lineage>
</organism>
<name>A0A453Q9U7_AEGTS</name>
<dbReference type="EnsemblPlants" id="AET7Gv20009600.9">
    <property type="protein sequence ID" value="AET7Gv20009600.9"/>
    <property type="gene ID" value="AET7Gv20009600"/>
</dbReference>
<dbReference type="Proteomes" id="UP000015105">
    <property type="component" value="Chromosome 7D"/>
</dbReference>
<reference evidence="1" key="4">
    <citation type="submission" date="2019-03" db="UniProtKB">
        <authorList>
            <consortium name="EnsemblPlants"/>
        </authorList>
    </citation>
    <scope>IDENTIFICATION</scope>
</reference>
<reference evidence="2" key="1">
    <citation type="journal article" date="2014" name="Science">
        <title>Ancient hybridizations among the ancestral genomes of bread wheat.</title>
        <authorList>
            <consortium name="International Wheat Genome Sequencing Consortium,"/>
            <person name="Marcussen T."/>
            <person name="Sandve S.R."/>
            <person name="Heier L."/>
            <person name="Spannagl M."/>
            <person name="Pfeifer M."/>
            <person name="Jakobsen K.S."/>
            <person name="Wulff B.B."/>
            <person name="Steuernagel B."/>
            <person name="Mayer K.F."/>
            <person name="Olsen O.A."/>
        </authorList>
    </citation>
    <scope>NUCLEOTIDE SEQUENCE [LARGE SCALE GENOMIC DNA]</scope>
    <source>
        <strain evidence="2">cv. AL8/78</strain>
    </source>
</reference>
<sequence>MAADGGGEPDHLAGERATAQFDVDGMKVAWAGSRHAVEVADRMARLVASDPVRAAATPIPPISLCSPPWTGMIDRSHLSRLDSTRCVFVPTYHTSPAPGWD</sequence>
<reference evidence="1" key="5">
    <citation type="journal article" date="2021" name="G3 (Bethesda)">
        <title>Aegilops tauschii genome assembly Aet v5.0 features greater sequence contiguity and improved annotation.</title>
        <authorList>
            <person name="Wang L."/>
            <person name="Zhu T."/>
            <person name="Rodriguez J.C."/>
            <person name="Deal K.R."/>
            <person name="Dubcovsky J."/>
            <person name="McGuire P.E."/>
            <person name="Lux T."/>
            <person name="Spannagl M."/>
            <person name="Mayer K.F.X."/>
            <person name="Baldrich P."/>
            <person name="Meyers B.C."/>
            <person name="Huo N."/>
            <person name="Gu Y.Q."/>
            <person name="Zhou H."/>
            <person name="Devos K.M."/>
            <person name="Bennetzen J.L."/>
            <person name="Unver T."/>
            <person name="Budak H."/>
            <person name="Gulick P.J."/>
            <person name="Galiba G."/>
            <person name="Kalapos B."/>
            <person name="Nelson D.R."/>
            <person name="Li P."/>
            <person name="You F.M."/>
            <person name="Luo M.C."/>
            <person name="Dvorak J."/>
        </authorList>
    </citation>
    <scope>NUCLEOTIDE SEQUENCE [LARGE SCALE GENOMIC DNA]</scope>
    <source>
        <strain evidence="1">cv. AL8/78</strain>
    </source>
</reference>